<comment type="caution">
    <text evidence="1">The sequence shown here is derived from an EMBL/GenBank/DDBJ whole genome shotgun (WGS) entry which is preliminary data.</text>
</comment>
<dbReference type="Proteomes" id="UP000887116">
    <property type="component" value="Unassembled WGS sequence"/>
</dbReference>
<keyword evidence="2" id="KW-1185">Reference proteome</keyword>
<dbReference type="AlphaFoldDB" id="A0A8X6IAU4"/>
<dbReference type="EMBL" id="BMAO01005415">
    <property type="protein sequence ID" value="GFR01320.1"/>
    <property type="molecule type" value="Genomic_DNA"/>
</dbReference>
<gene>
    <name evidence="1" type="ORF">TNCT_209151</name>
</gene>
<reference evidence="1" key="1">
    <citation type="submission" date="2020-07" db="EMBL/GenBank/DDBJ databases">
        <title>Multicomponent nature underlies the extraordinary mechanical properties of spider dragline silk.</title>
        <authorList>
            <person name="Kono N."/>
            <person name="Nakamura H."/>
            <person name="Mori M."/>
            <person name="Yoshida Y."/>
            <person name="Ohtoshi R."/>
            <person name="Malay A.D."/>
            <person name="Moran D.A.P."/>
            <person name="Tomita M."/>
            <person name="Numata K."/>
            <person name="Arakawa K."/>
        </authorList>
    </citation>
    <scope>NUCLEOTIDE SEQUENCE</scope>
</reference>
<accession>A0A8X6IAU4</accession>
<protein>
    <submittedName>
        <fullName evidence="1">Uncharacterized protein</fullName>
    </submittedName>
</protein>
<evidence type="ECO:0000313" key="2">
    <source>
        <dbReference type="Proteomes" id="UP000887116"/>
    </source>
</evidence>
<evidence type="ECO:0000313" key="1">
    <source>
        <dbReference type="EMBL" id="GFR01320.1"/>
    </source>
</evidence>
<organism evidence="1 2">
    <name type="scientific">Trichonephila clavata</name>
    <name type="common">Joro spider</name>
    <name type="synonym">Nephila clavata</name>
    <dbReference type="NCBI Taxonomy" id="2740835"/>
    <lineage>
        <taxon>Eukaryota</taxon>
        <taxon>Metazoa</taxon>
        <taxon>Ecdysozoa</taxon>
        <taxon>Arthropoda</taxon>
        <taxon>Chelicerata</taxon>
        <taxon>Arachnida</taxon>
        <taxon>Araneae</taxon>
        <taxon>Araneomorphae</taxon>
        <taxon>Entelegynae</taxon>
        <taxon>Araneoidea</taxon>
        <taxon>Nephilidae</taxon>
        <taxon>Trichonephila</taxon>
    </lineage>
</organism>
<proteinExistence type="predicted"/>
<name>A0A8X6IAU4_TRICU</name>
<sequence length="98" mass="10866">MLQQLLARRSIACRLALWEGARKKNFAGRPSELSSSVRGSVDCLPLFPHVEPHRSVSNPVAPARSVFRQTPEKVKGIPPTIDWSFLLPPPSHLAMNTL</sequence>